<dbReference type="OrthoDB" id="9922675at2759"/>
<dbReference type="GO" id="GO:0005576">
    <property type="term" value="C:extracellular region"/>
    <property type="evidence" value="ECO:0007669"/>
    <property type="project" value="UniProtKB-SubCell"/>
</dbReference>
<evidence type="ECO:0000313" key="13">
    <source>
        <dbReference type="Proteomes" id="UP000014760"/>
    </source>
</evidence>
<evidence type="ECO:0000256" key="2">
    <source>
        <dbReference type="ARBA" id="ARBA00006348"/>
    </source>
</evidence>
<evidence type="ECO:0000256" key="1">
    <source>
        <dbReference type="ARBA" id="ARBA00004613"/>
    </source>
</evidence>
<dbReference type="InterPro" id="IPR007945">
    <property type="entry name" value="Secretogranin_V"/>
</dbReference>
<organism evidence="11">
    <name type="scientific">Capitella teleta</name>
    <name type="common">Polychaete worm</name>
    <dbReference type="NCBI Taxonomy" id="283909"/>
    <lineage>
        <taxon>Eukaryota</taxon>
        <taxon>Metazoa</taxon>
        <taxon>Spiralia</taxon>
        <taxon>Lophotrochozoa</taxon>
        <taxon>Annelida</taxon>
        <taxon>Polychaeta</taxon>
        <taxon>Sedentaria</taxon>
        <taxon>Scolecida</taxon>
        <taxon>Capitellidae</taxon>
        <taxon>Capitella</taxon>
    </lineage>
</organism>
<evidence type="ECO:0000256" key="3">
    <source>
        <dbReference type="ARBA" id="ARBA00019589"/>
    </source>
</evidence>
<dbReference type="STRING" id="283909.R7UBA8"/>
<proteinExistence type="inferred from homology"/>
<dbReference type="MEROPS" id="I21.001"/>
<protein>
    <recommendedName>
        <fullName evidence="3">Neuroendocrine protein 7B2</fullName>
    </recommendedName>
</protein>
<dbReference type="GO" id="GO:0007218">
    <property type="term" value="P:neuropeptide signaling pathway"/>
    <property type="evidence" value="ECO:0007669"/>
    <property type="project" value="InterPro"/>
</dbReference>
<dbReference type="EnsemblMetazoa" id="CapteT219677">
    <property type="protein sequence ID" value="CapteP219677"/>
    <property type="gene ID" value="CapteG219677"/>
</dbReference>
<evidence type="ECO:0000256" key="9">
    <source>
        <dbReference type="SAM" id="MobiDB-lite"/>
    </source>
</evidence>
<comment type="subcellular location">
    <subcellularLocation>
        <location evidence="1">Secreted</location>
    </subcellularLocation>
</comment>
<gene>
    <name evidence="11" type="ORF">CAPTEDRAFT_219677</name>
</gene>
<keyword evidence="8" id="KW-0143">Chaperone</keyword>
<evidence type="ECO:0000313" key="12">
    <source>
        <dbReference type="EnsemblMetazoa" id="CapteP219677"/>
    </source>
</evidence>
<dbReference type="FunCoup" id="R7UBA8">
    <property type="interactions" value="66"/>
</dbReference>
<feature type="chain" id="PRO_5008787872" description="Neuroendocrine protein 7B2" evidence="10">
    <location>
        <begin position="18"/>
        <end position="291"/>
    </location>
</feature>
<sequence length="291" mass="32515">MKLLICFVASLVVASMAMNLDSQLYEDLLMEDFYRRLALLDDEDPYYPQTNEMNEVPIAPPESSLSEGISLDSRGDGETMIRDSEYVEHSSNAGSHGFIHMSGGAGEGMQHLTPEGTQNNHLEVKTDEGLPFYCHPPNPCPKGYNPTSDECIDSKLFKDTAESQKMWIEAMTKQGRCSCDQEHMFECPKEQTSNGISGLGGSSKGVESREDFDSIFSNFWDDGQTEDLFGAQDKRHPFVVAKKSPRVKRNAADDAMIEEQLAKMKMKRKVDNPYLQGQRLPTAAKKGMGYQ</sequence>
<keyword evidence="7" id="KW-1015">Disulfide bond</keyword>
<evidence type="ECO:0000256" key="6">
    <source>
        <dbReference type="ARBA" id="ARBA00022729"/>
    </source>
</evidence>
<dbReference type="AlphaFoldDB" id="R7UBA8"/>
<evidence type="ECO:0000313" key="11">
    <source>
        <dbReference type="EMBL" id="ELU01083.1"/>
    </source>
</evidence>
<comment type="similarity">
    <text evidence="2">Belongs to the 7B2 family.</text>
</comment>
<keyword evidence="4" id="KW-0813">Transport</keyword>
<dbReference type="PANTHER" id="PTHR12738">
    <property type="entry name" value="NEUROENDOCRINE PROTEIN 7B2"/>
    <property type="match status" value="1"/>
</dbReference>
<keyword evidence="5" id="KW-0964">Secreted</keyword>
<dbReference type="Pfam" id="PF05281">
    <property type="entry name" value="Secretogranin_V"/>
    <property type="match status" value="1"/>
</dbReference>
<accession>R7UBA8</accession>
<keyword evidence="6 10" id="KW-0732">Signal</keyword>
<dbReference type="OMA" id="CTCDSEH"/>
<feature type="signal peptide" evidence="10">
    <location>
        <begin position="1"/>
        <end position="17"/>
    </location>
</feature>
<evidence type="ECO:0000256" key="10">
    <source>
        <dbReference type="SAM" id="SignalP"/>
    </source>
</evidence>
<dbReference type="EMBL" id="AMQN01001747">
    <property type="status" value="NOT_ANNOTATED_CDS"/>
    <property type="molecule type" value="Genomic_DNA"/>
</dbReference>
<evidence type="ECO:0000256" key="5">
    <source>
        <dbReference type="ARBA" id="ARBA00022525"/>
    </source>
</evidence>
<evidence type="ECO:0000256" key="7">
    <source>
        <dbReference type="ARBA" id="ARBA00023157"/>
    </source>
</evidence>
<evidence type="ECO:0000256" key="4">
    <source>
        <dbReference type="ARBA" id="ARBA00022448"/>
    </source>
</evidence>
<name>R7UBA8_CAPTE</name>
<dbReference type="EMBL" id="KB305378">
    <property type="protein sequence ID" value="ELU01083.1"/>
    <property type="molecule type" value="Genomic_DNA"/>
</dbReference>
<reference evidence="11 13" key="2">
    <citation type="journal article" date="2013" name="Nature">
        <title>Insights into bilaterian evolution from three spiralian genomes.</title>
        <authorList>
            <person name="Simakov O."/>
            <person name="Marletaz F."/>
            <person name="Cho S.J."/>
            <person name="Edsinger-Gonzales E."/>
            <person name="Havlak P."/>
            <person name="Hellsten U."/>
            <person name="Kuo D.H."/>
            <person name="Larsson T."/>
            <person name="Lv J."/>
            <person name="Arendt D."/>
            <person name="Savage R."/>
            <person name="Osoegawa K."/>
            <person name="de Jong P."/>
            <person name="Grimwood J."/>
            <person name="Chapman J.A."/>
            <person name="Shapiro H."/>
            <person name="Aerts A."/>
            <person name="Otillar R.P."/>
            <person name="Terry A.Y."/>
            <person name="Boore J.L."/>
            <person name="Grigoriev I.V."/>
            <person name="Lindberg D.R."/>
            <person name="Seaver E.C."/>
            <person name="Weisblat D.A."/>
            <person name="Putnam N.H."/>
            <person name="Rokhsar D.S."/>
        </authorList>
    </citation>
    <scope>NUCLEOTIDE SEQUENCE</scope>
    <source>
        <strain evidence="11 13">I ESC-2004</strain>
    </source>
</reference>
<reference evidence="12" key="3">
    <citation type="submission" date="2015-06" db="UniProtKB">
        <authorList>
            <consortium name="EnsemblMetazoa"/>
        </authorList>
    </citation>
    <scope>IDENTIFICATION</scope>
</reference>
<evidence type="ECO:0000256" key="8">
    <source>
        <dbReference type="ARBA" id="ARBA00023186"/>
    </source>
</evidence>
<dbReference type="GO" id="GO:0030234">
    <property type="term" value="F:enzyme regulator activity"/>
    <property type="evidence" value="ECO:0007669"/>
    <property type="project" value="TreeGrafter"/>
</dbReference>
<dbReference type="HOGENOM" id="CLU_080823_0_0_1"/>
<dbReference type="GO" id="GO:0030141">
    <property type="term" value="C:secretory granule"/>
    <property type="evidence" value="ECO:0007669"/>
    <property type="project" value="InterPro"/>
</dbReference>
<dbReference type="Proteomes" id="UP000014760">
    <property type="component" value="Unassembled WGS sequence"/>
</dbReference>
<dbReference type="GO" id="GO:0046883">
    <property type="term" value="P:regulation of hormone secretion"/>
    <property type="evidence" value="ECO:0007669"/>
    <property type="project" value="TreeGrafter"/>
</dbReference>
<dbReference type="PANTHER" id="PTHR12738:SF0">
    <property type="entry name" value="NEUROENDOCRINE PROTEIN 7B2"/>
    <property type="match status" value="1"/>
</dbReference>
<reference evidence="13" key="1">
    <citation type="submission" date="2012-12" db="EMBL/GenBank/DDBJ databases">
        <authorList>
            <person name="Hellsten U."/>
            <person name="Grimwood J."/>
            <person name="Chapman J.A."/>
            <person name="Shapiro H."/>
            <person name="Aerts A."/>
            <person name="Otillar R.P."/>
            <person name="Terry A.Y."/>
            <person name="Boore J.L."/>
            <person name="Simakov O."/>
            <person name="Marletaz F."/>
            <person name="Cho S.-J."/>
            <person name="Edsinger-Gonzales E."/>
            <person name="Havlak P."/>
            <person name="Kuo D.-H."/>
            <person name="Larsson T."/>
            <person name="Lv J."/>
            <person name="Arendt D."/>
            <person name="Savage R."/>
            <person name="Osoegawa K."/>
            <person name="de Jong P."/>
            <person name="Lindberg D.R."/>
            <person name="Seaver E.C."/>
            <person name="Weisblat D.A."/>
            <person name="Putnam N.H."/>
            <person name="Grigoriev I.V."/>
            <person name="Rokhsar D.S."/>
        </authorList>
    </citation>
    <scope>NUCLEOTIDE SEQUENCE</scope>
    <source>
        <strain evidence="13">I ESC-2004</strain>
    </source>
</reference>
<feature type="region of interest" description="Disordered" evidence="9">
    <location>
        <begin position="46"/>
        <end position="74"/>
    </location>
</feature>
<keyword evidence="13" id="KW-1185">Reference proteome</keyword>